<reference evidence="7" key="1">
    <citation type="submission" date="2021-06" db="EMBL/GenBank/DDBJ databases">
        <authorList>
            <person name="Hodson N. C."/>
            <person name="Mongue J. A."/>
            <person name="Jaron S. K."/>
        </authorList>
    </citation>
    <scope>NUCLEOTIDE SEQUENCE</scope>
</reference>
<dbReference type="OrthoDB" id="10260459at2759"/>
<dbReference type="Pfam" id="PF14775">
    <property type="entry name" value="NYD-SP28_assoc"/>
    <property type="match status" value="1"/>
</dbReference>
<dbReference type="PANTHER" id="PTHR21625">
    <property type="entry name" value="NYD-SP28 PROTEIN"/>
    <property type="match status" value="1"/>
</dbReference>
<feature type="region of interest" description="Disordered" evidence="4">
    <location>
        <begin position="494"/>
        <end position="533"/>
    </location>
</feature>
<accession>A0A8J2PQG9</accession>
<feature type="region of interest" description="Disordered" evidence="4">
    <location>
        <begin position="755"/>
        <end position="777"/>
    </location>
</feature>
<feature type="compositionally biased region" description="Basic and acidic residues" evidence="4">
    <location>
        <begin position="763"/>
        <end position="775"/>
    </location>
</feature>
<gene>
    <name evidence="7" type="ORF">AFUS01_LOCUS33877</name>
</gene>
<feature type="compositionally biased region" description="Basic and acidic residues" evidence="4">
    <location>
        <begin position="510"/>
        <end position="526"/>
    </location>
</feature>
<dbReference type="Proteomes" id="UP000708208">
    <property type="component" value="Unassembled WGS sequence"/>
</dbReference>
<feature type="domain" description="Dynein regulatory complex protein 1 C-terminal" evidence="6">
    <location>
        <begin position="1010"/>
        <end position="1068"/>
    </location>
</feature>
<dbReference type="EMBL" id="CAJVCH010530271">
    <property type="protein sequence ID" value="CAG7823676.1"/>
    <property type="molecule type" value="Genomic_DNA"/>
</dbReference>
<evidence type="ECO:0000256" key="3">
    <source>
        <dbReference type="SAM" id="Coils"/>
    </source>
</evidence>
<feature type="region of interest" description="Disordered" evidence="4">
    <location>
        <begin position="909"/>
        <end position="937"/>
    </location>
</feature>
<feature type="coiled-coil region" evidence="3">
    <location>
        <begin position="146"/>
        <end position="232"/>
    </location>
</feature>
<feature type="region of interest" description="Disordered" evidence="4">
    <location>
        <begin position="1"/>
        <end position="37"/>
    </location>
</feature>
<dbReference type="InterPro" id="IPR039505">
    <property type="entry name" value="DRC1/2_N"/>
</dbReference>
<keyword evidence="2 3" id="KW-0175">Coiled coil</keyword>
<feature type="domain" description="Dynein regulatory complex protein 1/2 N-terminal" evidence="5">
    <location>
        <begin position="132"/>
        <end position="228"/>
    </location>
</feature>
<evidence type="ECO:0000256" key="2">
    <source>
        <dbReference type="ARBA" id="ARBA00023054"/>
    </source>
</evidence>
<evidence type="ECO:0000259" key="5">
    <source>
        <dbReference type="Pfam" id="PF14772"/>
    </source>
</evidence>
<dbReference type="GO" id="GO:0003352">
    <property type="term" value="P:regulation of cilium movement"/>
    <property type="evidence" value="ECO:0007669"/>
    <property type="project" value="TreeGrafter"/>
</dbReference>
<evidence type="ECO:0000256" key="1">
    <source>
        <dbReference type="ARBA" id="ARBA00009688"/>
    </source>
</evidence>
<keyword evidence="8" id="KW-1185">Reference proteome</keyword>
<dbReference type="Pfam" id="PF14772">
    <property type="entry name" value="NYD-SP28"/>
    <property type="match status" value="1"/>
</dbReference>
<feature type="region of interest" description="Disordered" evidence="4">
    <location>
        <begin position="77"/>
        <end position="97"/>
    </location>
</feature>
<feature type="compositionally biased region" description="Basic and acidic residues" evidence="4">
    <location>
        <begin position="21"/>
        <end position="37"/>
    </location>
</feature>
<sequence length="1131" mass="129770">MAAQKDLFGNPVEQADAENIWNRKETDTPEKKAERIERRRSRIAAKIAKEKGEQEQASAVSSLEFLAGLGGPSTSPAAIKDKSKVKGKGASNVSSQGVDFADPQLEMQLSDSRKQLEQIILDGETLITNVKVAAEYREKTRHQRLDESKKQRLERLHNEAKEAQEMYENINKNWLASAEKMLPMELYEKIQEQQKSCDELLEKQDEEVYNLRKELEDQDIEYEDNLEMYQKDMMLMGDRIDDTVDTLRSAFMEELELIEQYTVQDREALLEENQREWMNLLKEYEEMEKKTLDQRKNDALGKFEQLTDLYGSVKQEARLLKNQMQHDMRTLFVEREQVKCAIQLNLEKLDYNLAVLRKREEENMKMKNSMKRLLLKLQDRFNDKAQSLRSTVTKGKRDSNQLIKEIRRLEALCQDAKRKTLHIYASDYHKFMDMWNLNEEECREKLCRILGSERYIIQEQLGQDFLEPSLEPLDVRPEEVQCFVRKVSCCGTTTAPRGDDTDQIPPTNSDNKDGAETNDSSEKLESQSETSHIPTAMSVTFMGTKDKPDVNEYDVKKSRASLFVEPNSEFEFCPGPDPDPEIQRKLMKHITNVICDQTGFLVEEKLRKIMSPYIDAEKELVHIDTVMQVLGITHVDEMQELAKYILRHSRIMKGIISKPDLESVHPQEMMVSAEGVHEESSKQEIEETQLIQKDSLQEQLDMLAEASRLSTTDSESTVLPPEAITESAADILSELAFAHVEGIQEVYGIPITQKASEAQSTRDLADERAGTKDTDSNPSLLHIIEEFSSDESLAKVLVQVERHAEKPREIIEQSSSSCSCETIVESESASDETTNEDPFDSNKATVLSWVTEVAAGLTSDCGQARPIQEYYGEDGSEIYIEEAQEDEQFAERSSVRFPTSTNKIHRHITDSSDTSVESSEEQEFRKKQVTPEKSCTNSIKSGFESPISCPSTQLDSSEFFYIEPNDVLRALAAFCRDHNAKIKVDVPTKSELCDARIAKICFPSKQSIKEYWNKFTALIDPKSKILWEGIQEVFIEYDENLKIRNQYVEDIVQLYRQNYELSHLLKKHVTKGIQNCGVKNVVGTFNPLQQPFCDIPCSTPKISSDSFNRQSHWNRDYLFLRVESESMPLDN</sequence>
<comment type="similarity">
    <text evidence="1">Belongs to the DRC1 family.</text>
</comment>
<comment type="caution">
    <text evidence="7">The sequence shown here is derived from an EMBL/GenBank/DDBJ whole genome shotgun (WGS) entry which is preliminary data.</text>
</comment>
<organism evidence="7 8">
    <name type="scientific">Allacma fusca</name>
    <dbReference type="NCBI Taxonomy" id="39272"/>
    <lineage>
        <taxon>Eukaryota</taxon>
        <taxon>Metazoa</taxon>
        <taxon>Ecdysozoa</taxon>
        <taxon>Arthropoda</taxon>
        <taxon>Hexapoda</taxon>
        <taxon>Collembola</taxon>
        <taxon>Symphypleona</taxon>
        <taxon>Sminthuridae</taxon>
        <taxon>Allacma</taxon>
    </lineage>
</organism>
<dbReference type="InterPro" id="IPR039750">
    <property type="entry name" value="DRC1/DRC2"/>
</dbReference>
<proteinExistence type="inferred from homology"/>
<dbReference type="GO" id="GO:0060285">
    <property type="term" value="P:cilium-dependent cell motility"/>
    <property type="evidence" value="ECO:0007669"/>
    <property type="project" value="TreeGrafter"/>
</dbReference>
<dbReference type="PANTHER" id="PTHR21625:SF1">
    <property type="entry name" value="DYNEIN REGULATORY COMPLEX PROTEIN 1"/>
    <property type="match status" value="1"/>
</dbReference>
<evidence type="ECO:0000259" key="6">
    <source>
        <dbReference type="Pfam" id="PF14775"/>
    </source>
</evidence>
<name>A0A8J2PQG9_9HEXA</name>
<feature type="coiled-coil region" evidence="3">
    <location>
        <begin position="356"/>
        <end position="419"/>
    </location>
</feature>
<evidence type="ECO:0000256" key="4">
    <source>
        <dbReference type="SAM" id="MobiDB-lite"/>
    </source>
</evidence>
<dbReference type="InterPro" id="IPR029440">
    <property type="entry name" value="DRC1_C"/>
</dbReference>
<dbReference type="AlphaFoldDB" id="A0A8J2PQG9"/>
<dbReference type="GO" id="GO:0005858">
    <property type="term" value="C:axonemal dynein complex"/>
    <property type="evidence" value="ECO:0007669"/>
    <property type="project" value="InterPro"/>
</dbReference>
<protein>
    <recommendedName>
        <fullName evidence="9">Dynein regulatory complex protein 1</fullName>
    </recommendedName>
</protein>
<evidence type="ECO:0000313" key="8">
    <source>
        <dbReference type="Proteomes" id="UP000708208"/>
    </source>
</evidence>
<evidence type="ECO:0008006" key="9">
    <source>
        <dbReference type="Google" id="ProtNLM"/>
    </source>
</evidence>
<evidence type="ECO:0000313" key="7">
    <source>
        <dbReference type="EMBL" id="CAG7823676.1"/>
    </source>
</evidence>
<dbReference type="GO" id="GO:0070286">
    <property type="term" value="P:axonemal dynein complex assembly"/>
    <property type="evidence" value="ECO:0007669"/>
    <property type="project" value="InterPro"/>
</dbReference>